<proteinExistence type="predicted"/>
<evidence type="ECO:0000313" key="2">
    <source>
        <dbReference type="EMBL" id="PSR82696.1"/>
    </source>
</evidence>
<name>A0A2R6P1C1_9APHY</name>
<comment type="caution">
    <text evidence="2">The sequence shown here is derived from an EMBL/GenBank/DDBJ whole genome shotgun (WGS) entry which is preliminary data.</text>
</comment>
<feature type="compositionally biased region" description="Basic residues" evidence="1">
    <location>
        <begin position="135"/>
        <end position="157"/>
    </location>
</feature>
<accession>A0A2R6P1C1</accession>
<evidence type="ECO:0000313" key="3">
    <source>
        <dbReference type="Proteomes" id="UP000186601"/>
    </source>
</evidence>
<feature type="region of interest" description="Disordered" evidence="1">
    <location>
        <begin position="31"/>
        <end position="164"/>
    </location>
</feature>
<feature type="compositionally biased region" description="Acidic residues" evidence="1">
    <location>
        <begin position="35"/>
        <end position="49"/>
    </location>
</feature>
<dbReference type="Gene3D" id="3.60.130.30">
    <property type="match status" value="1"/>
</dbReference>
<organism evidence="2 3">
    <name type="scientific">Hermanssonia centrifuga</name>
    <dbReference type="NCBI Taxonomy" id="98765"/>
    <lineage>
        <taxon>Eukaryota</taxon>
        <taxon>Fungi</taxon>
        <taxon>Dikarya</taxon>
        <taxon>Basidiomycota</taxon>
        <taxon>Agaricomycotina</taxon>
        <taxon>Agaricomycetes</taxon>
        <taxon>Polyporales</taxon>
        <taxon>Meruliaceae</taxon>
        <taxon>Hermanssonia</taxon>
    </lineage>
</organism>
<feature type="compositionally biased region" description="Pro residues" evidence="1">
    <location>
        <begin position="61"/>
        <end position="72"/>
    </location>
</feature>
<keyword evidence="3" id="KW-1185">Reference proteome</keyword>
<dbReference type="Proteomes" id="UP000186601">
    <property type="component" value="Unassembled WGS sequence"/>
</dbReference>
<feature type="compositionally biased region" description="Low complexity" evidence="1">
    <location>
        <begin position="112"/>
        <end position="132"/>
    </location>
</feature>
<reference evidence="2 3" key="1">
    <citation type="submission" date="2018-02" db="EMBL/GenBank/DDBJ databases">
        <title>Genome sequence of the basidiomycete white-rot fungus Phlebia centrifuga.</title>
        <authorList>
            <person name="Granchi Z."/>
            <person name="Peng M."/>
            <person name="de Vries R.P."/>
            <person name="Hilden K."/>
            <person name="Makela M.R."/>
            <person name="Grigoriev I."/>
            <person name="Riley R."/>
        </authorList>
    </citation>
    <scope>NUCLEOTIDE SEQUENCE [LARGE SCALE GENOMIC DNA]</scope>
    <source>
        <strain evidence="2 3">FBCC195</strain>
    </source>
</reference>
<dbReference type="STRING" id="98765.A0A2R6P1C1"/>
<protein>
    <submittedName>
        <fullName evidence="2">Uncharacterized protein</fullName>
    </submittedName>
</protein>
<dbReference type="EMBL" id="MLYV02000578">
    <property type="protein sequence ID" value="PSR82696.1"/>
    <property type="molecule type" value="Genomic_DNA"/>
</dbReference>
<evidence type="ECO:0000256" key="1">
    <source>
        <dbReference type="SAM" id="MobiDB-lite"/>
    </source>
</evidence>
<sequence length="529" mass="58726">MDTKSSAYQLDIDFEDCLQDTYAQEALDFSRALDADTDMDTDMDTDTDTDTPGNPQSRSPWPTPTSTRPPSPMSSSPMDSVPPSPMSSSPMDSFPPSPTSSSPMDSFPPSPTGSCSGPPLSDIPPLSLSSTPHPKGPKWRRRMINKSKRNRHRKRESKKAAETALEYKVKDKHLHKTMEAGQREIGKDLGEATRAAEGAWIGVDTEPIKSQPKTLEEYKEKGFKVLEWDGIETVTLTDKKGRVVGVLCGGPSDSVGDKSWPETCQGLTTALAQAEADLRFGNSPIIPKVKAKKNAQNANRRGQFKTASFGVSYGGGQSRPAELSHKPHNQRILQALRSNQDLKRLAKYGSSIFAYYFTRLYDYYAESFRLLKSTQPELELPIHGSIFAAISVNLGQQVVANIHKDYKNLAYGLCHITAIGDFNPKLGGHLILWELGLLIEFPPGSSILIPSGLISHGNTDLQVGEKRFSVIQYSAGGLFRWVEYGYRTWPQYRKEEPTEAARVWKERPRRWKEAISLFSNLSELAERVA</sequence>
<dbReference type="AlphaFoldDB" id="A0A2R6P1C1"/>
<dbReference type="OrthoDB" id="3245313at2759"/>
<gene>
    <name evidence="2" type="ORF">PHLCEN_2v5983</name>
</gene>